<comment type="similarity">
    <text evidence="2">Belongs to the DoxX family.</text>
</comment>
<dbReference type="EMBL" id="FNTI01000001">
    <property type="protein sequence ID" value="SEC87291.1"/>
    <property type="molecule type" value="Genomic_DNA"/>
</dbReference>
<feature type="transmembrane region" description="Helical" evidence="7">
    <location>
        <begin position="103"/>
        <end position="124"/>
    </location>
</feature>
<protein>
    <submittedName>
        <fullName evidence="8">Putative oxidoreductase</fullName>
    </submittedName>
</protein>
<evidence type="ECO:0000256" key="1">
    <source>
        <dbReference type="ARBA" id="ARBA00004651"/>
    </source>
</evidence>
<reference evidence="8 9" key="1">
    <citation type="submission" date="2016-10" db="EMBL/GenBank/DDBJ databases">
        <authorList>
            <person name="de Groot N.N."/>
        </authorList>
    </citation>
    <scope>NUCLEOTIDE SEQUENCE [LARGE SCALE GENOMIC DNA]</scope>
    <source>
        <strain evidence="8 9">GAS522</strain>
    </source>
</reference>
<dbReference type="Pfam" id="PF07681">
    <property type="entry name" value="DoxX"/>
    <property type="match status" value="1"/>
</dbReference>
<feature type="transmembrane region" description="Helical" evidence="7">
    <location>
        <begin position="47"/>
        <end position="66"/>
    </location>
</feature>
<sequence length="131" mass="13963">MTEALAAWTPRALSILRIITGLLIIQHGMAKIIGFPVFPMYANVQPFSLIGAAGFIELIGGALLILGLFTRPVAFILAGEMAFAYFIGHFPKGFLPLINGGTLAILYCFTCLYLSTAGAGPWSVDAKNNQA</sequence>
<dbReference type="PANTHER" id="PTHR33452">
    <property type="entry name" value="OXIDOREDUCTASE CATD-RELATED"/>
    <property type="match status" value="1"/>
</dbReference>
<keyword evidence="4 7" id="KW-0812">Transmembrane</keyword>
<evidence type="ECO:0000256" key="5">
    <source>
        <dbReference type="ARBA" id="ARBA00022989"/>
    </source>
</evidence>
<evidence type="ECO:0000256" key="4">
    <source>
        <dbReference type="ARBA" id="ARBA00022692"/>
    </source>
</evidence>
<evidence type="ECO:0000313" key="9">
    <source>
        <dbReference type="Proteomes" id="UP000183208"/>
    </source>
</evidence>
<evidence type="ECO:0000256" key="6">
    <source>
        <dbReference type="ARBA" id="ARBA00023136"/>
    </source>
</evidence>
<evidence type="ECO:0000313" key="8">
    <source>
        <dbReference type="EMBL" id="SEC87291.1"/>
    </source>
</evidence>
<accession>A0A1M6WRV0</accession>
<keyword evidence="6 7" id="KW-0472">Membrane</keyword>
<gene>
    <name evidence="8" type="ORF">SAMN05444171_2468</name>
</gene>
<keyword evidence="5 7" id="KW-1133">Transmembrane helix</keyword>
<dbReference type="AlphaFoldDB" id="A0A1M6WRV0"/>
<organism evidence="8 9">
    <name type="scientific">Bradyrhizobium lablabi</name>
    <dbReference type="NCBI Taxonomy" id="722472"/>
    <lineage>
        <taxon>Bacteria</taxon>
        <taxon>Pseudomonadati</taxon>
        <taxon>Pseudomonadota</taxon>
        <taxon>Alphaproteobacteria</taxon>
        <taxon>Hyphomicrobiales</taxon>
        <taxon>Nitrobacteraceae</taxon>
        <taxon>Bradyrhizobium</taxon>
    </lineage>
</organism>
<feature type="transmembrane region" description="Helical" evidence="7">
    <location>
        <begin position="73"/>
        <end position="91"/>
    </location>
</feature>
<proteinExistence type="inferred from homology"/>
<dbReference type="InterPro" id="IPR032808">
    <property type="entry name" value="DoxX"/>
</dbReference>
<comment type="subcellular location">
    <subcellularLocation>
        <location evidence="1">Cell membrane</location>
        <topology evidence="1">Multi-pass membrane protein</topology>
    </subcellularLocation>
</comment>
<keyword evidence="3" id="KW-1003">Cell membrane</keyword>
<dbReference type="PANTHER" id="PTHR33452:SF4">
    <property type="entry name" value="BLL4328 PROTEIN"/>
    <property type="match status" value="1"/>
</dbReference>
<dbReference type="InterPro" id="IPR051907">
    <property type="entry name" value="DoxX-like_oxidoreductase"/>
</dbReference>
<dbReference type="RefSeq" id="WP_074819300.1">
    <property type="nucleotide sequence ID" value="NZ_FNTI01000001.1"/>
</dbReference>
<evidence type="ECO:0000256" key="7">
    <source>
        <dbReference type="SAM" id="Phobius"/>
    </source>
</evidence>
<feature type="transmembrane region" description="Helical" evidence="7">
    <location>
        <begin position="12"/>
        <end position="35"/>
    </location>
</feature>
<dbReference type="OrthoDB" id="9808524at2"/>
<evidence type="ECO:0000256" key="3">
    <source>
        <dbReference type="ARBA" id="ARBA00022475"/>
    </source>
</evidence>
<dbReference type="GO" id="GO:0005886">
    <property type="term" value="C:plasma membrane"/>
    <property type="evidence" value="ECO:0007669"/>
    <property type="project" value="UniProtKB-SubCell"/>
</dbReference>
<dbReference type="Proteomes" id="UP000183208">
    <property type="component" value="Unassembled WGS sequence"/>
</dbReference>
<name>A0A1M6WRV0_9BRAD</name>
<evidence type="ECO:0000256" key="2">
    <source>
        <dbReference type="ARBA" id="ARBA00006679"/>
    </source>
</evidence>